<dbReference type="EMBL" id="LR797280">
    <property type="protein sequence ID" value="CAB4199080.1"/>
    <property type="molecule type" value="Genomic_DNA"/>
</dbReference>
<gene>
    <name evidence="1" type="ORF">UFOVP1333_19</name>
</gene>
<name>A0A6J5RP11_9CAUD</name>
<evidence type="ECO:0000313" key="1">
    <source>
        <dbReference type="EMBL" id="CAB4199080.1"/>
    </source>
</evidence>
<reference evidence="1" key="1">
    <citation type="submission" date="2020-05" db="EMBL/GenBank/DDBJ databases">
        <authorList>
            <person name="Chiriac C."/>
            <person name="Salcher M."/>
            <person name="Ghai R."/>
            <person name="Kavagutti S V."/>
        </authorList>
    </citation>
    <scope>NUCLEOTIDE SEQUENCE</scope>
</reference>
<accession>A0A6J5RP11</accession>
<organism evidence="1">
    <name type="scientific">uncultured Caudovirales phage</name>
    <dbReference type="NCBI Taxonomy" id="2100421"/>
    <lineage>
        <taxon>Viruses</taxon>
        <taxon>Duplodnaviria</taxon>
        <taxon>Heunggongvirae</taxon>
        <taxon>Uroviricota</taxon>
        <taxon>Caudoviricetes</taxon>
        <taxon>Peduoviridae</taxon>
        <taxon>Maltschvirus</taxon>
        <taxon>Maltschvirus maltsch</taxon>
    </lineage>
</organism>
<protein>
    <submittedName>
        <fullName evidence="1">Uncharacterized protein</fullName>
    </submittedName>
</protein>
<sequence length="76" mass="8578">MAPKKITAAIKAKYNIKRNPTVTGKRACGECVWWQNRKRKVEQLDHLLDLAQIQKIGMMEEIASLKAALKAHGVHV</sequence>
<proteinExistence type="predicted"/>